<keyword evidence="4" id="KW-1185">Reference proteome</keyword>
<evidence type="ECO:0000313" key="3">
    <source>
        <dbReference type="EMBL" id="CAD6258802.1"/>
    </source>
</evidence>
<dbReference type="EMBL" id="CAJGYO010000010">
    <property type="protein sequence ID" value="CAD6258802.1"/>
    <property type="molecule type" value="Genomic_DNA"/>
</dbReference>
<sequence length="286" mass="31980">MDRVTVESSRIERWQLRPGDHIYVWRKISDHTRIYSHHGIYESDEKVIHLSSIPGGGSCPRCRGAERRDDVVVCCLDCFLRGGELCLFAYAVPKWFYDERNTPKKGDVLAPLRQLTCSMDAEDPPETVLGRAKDLLTKGRVYLLVHNNCFHFAFYCKTGRQYFGPVALVVDTSAAAIMPSDDGPHLDRRNGTARVVPPPPAPARRRRSREWSLPQPSFRTIAAVGAGLALVAVLPELAPVVPELAPVLALLPYYNNLTGLLSPRFLREISWGALKDKYNLKATTGN</sequence>
<dbReference type="AlphaFoldDB" id="A0A811QMC7"/>
<feature type="region of interest" description="Disordered" evidence="1">
    <location>
        <begin position="181"/>
        <end position="209"/>
    </location>
</feature>
<proteinExistence type="predicted"/>
<protein>
    <recommendedName>
        <fullName evidence="2">LRAT domain-containing protein</fullName>
    </recommendedName>
</protein>
<evidence type="ECO:0000313" key="4">
    <source>
        <dbReference type="Proteomes" id="UP000604825"/>
    </source>
</evidence>
<dbReference type="OrthoDB" id="68610at2759"/>
<feature type="domain" description="LRAT" evidence="2">
    <location>
        <begin position="27"/>
        <end position="165"/>
    </location>
</feature>
<dbReference type="Pfam" id="PF04970">
    <property type="entry name" value="LRAT"/>
    <property type="match status" value="1"/>
</dbReference>
<evidence type="ECO:0000259" key="2">
    <source>
        <dbReference type="PROSITE" id="PS51934"/>
    </source>
</evidence>
<organism evidence="3 4">
    <name type="scientific">Miscanthus lutarioriparius</name>
    <dbReference type="NCBI Taxonomy" id="422564"/>
    <lineage>
        <taxon>Eukaryota</taxon>
        <taxon>Viridiplantae</taxon>
        <taxon>Streptophyta</taxon>
        <taxon>Embryophyta</taxon>
        <taxon>Tracheophyta</taxon>
        <taxon>Spermatophyta</taxon>
        <taxon>Magnoliopsida</taxon>
        <taxon>Liliopsida</taxon>
        <taxon>Poales</taxon>
        <taxon>Poaceae</taxon>
        <taxon>PACMAD clade</taxon>
        <taxon>Panicoideae</taxon>
        <taxon>Andropogonodae</taxon>
        <taxon>Andropogoneae</taxon>
        <taxon>Saccharinae</taxon>
        <taxon>Miscanthus</taxon>
    </lineage>
</organism>
<evidence type="ECO:0000256" key="1">
    <source>
        <dbReference type="SAM" id="MobiDB-lite"/>
    </source>
</evidence>
<reference evidence="3" key="1">
    <citation type="submission" date="2020-10" db="EMBL/GenBank/DDBJ databases">
        <authorList>
            <person name="Han B."/>
            <person name="Lu T."/>
            <person name="Zhao Q."/>
            <person name="Huang X."/>
            <person name="Zhao Y."/>
        </authorList>
    </citation>
    <scope>NUCLEOTIDE SEQUENCE</scope>
</reference>
<dbReference type="Proteomes" id="UP000604825">
    <property type="component" value="Unassembled WGS sequence"/>
</dbReference>
<dbReference type="PANTHER" id="PTHR46137">
    <property type="entry name" value="OS05G0310600 PROTEIN"/>
    <property type="match status" value="1"/>
</dbReference>
<accession>A0A811QMC7</accession>
<name>A0A811QMC7_9POAL</name>
<dbReference type="PANTHER" id="PTHR46137:SF11">
    <property type="entry name" value="LRAT DOMAIN-CONTAINING PROTEIN"/>
    <property type="match status" value="1"/>
</dbReference>
<dbReference type="Gene3D" id="3.90.1720.10">
    <property type="entry name" value="endopeptidase domain like (from Nostoc punctiforme)"/>
    <property type="match status" value="1"/>
</dbReference>
<gene>
    <name evidence="3" type="ORF">NCGR_LOCUS42268</name>
</gene>
<comment type="caution">
    <text evidence="3">The sequence shown here is derived from an EMBL/GenBank/DDBJ whole genome shotgun (WGS) entry which is preliminary data.</text>
</comment>
<dbReference type="PROSITE" id="PS51934">
    <property type="entry name" value="LRAT"/>
    <property type="match status" value="1"/>
</dbReference>
<dbReference type="InterPro" id="IPR007053">
    <property type="entry name" value="LRAT_dom"/>
</dbReference>